<dbReference type="Proteomes" id="UP001595850">
    <property type="component" value="Unassembled WGS sequence"/>
</dbReference>
<comment type="caution">
    <text evidence="2">The sequence shown here is derived from an EMBL/GenBank/DDBJ whole genome shotgun (WGS) entry which is preliminary data.</text>
</comment>
<dbReference type="PRINTS" id="PR00377">
    <property type="entry name" value="IMPHPHTASES"/>
</dbReference>
<dbReference type="PANTHER" id="PTHR20854:SF4">
    <property type="entry name" value="INOSITOL-1-MONOPHOSPHATASE-RELATED"/>
    <property type="match status" value="1"/>
</dbReference>
<evidence type="ECO:0000313" key="2">
    <source>
        <dbReference type="EMBL" id="MFC4062333.1"/>
    </source>
</evidence>
<dbReference type="Pfam" id="PF00459">
    <property type="entry name" value="Inositol_P"/>
    <property type="match status" value="2"/>
</dbReference>
<proteinExistence type="predicted"/>
<accession>A0ABV8IH59</accession>
<dbReference type="Gene3D" id="3.40.190.80">
    <property type="match status" value="1"/>
</dbReference>
<name>A0ABV8IH59_9ACTN</name>
<dbReference type="InterPro" id="IPR000760">
    <property type="entry name" value="Inositol_monophosphatase-like"/>
</dbReference>
<dbReference type="PANTHER" id="PTHR20854">
    <property type="entry name" value="INOSITOL MONOPHOSPHATASE"/>
    <property type="match status" value="1"/>
</dbReference>
<dbReference type="SUPFAM" id="SSF56655">
    <property type="entry name" value="Carbohydrate phosphatase"/>
    <property type="match status" value="1"/>
</dbReference>
<feature type="compositionally biased region" description="Low complexity" evidence="1">
    <location>
        <begin position="164"/>
        <end position="173"/>
    </location>
</feature>
<dbReference type="RefSeq" id="WP_377293355.1">
    <property type="nucleotide sequence ID" value="NZ_JBHSBM010000042.1"/>
</dbReference>
<sequence length="314" mass="31740">MTYELDLAVRTAVAAGRLITEYSAEGRALADYRGGFEPVTVADLASDGLIRDSLPGRVLSEGDVSPLPGPGGLSDLGDLDDLDGPLWIVDPIGGAADFSRGHRHVTVSIAYAVDGQVRAGVVHAPFLDETFTAVRGRGAFLNGRPIRAGEPEGLGRSVVGAVLPSRGPGREPLGLPPGGPGTEPAGPSGRSGAEPGAGLSPGASNARPVADPSPGGSGVEAVVERVRRLLTRCEGVRSSGAPSLDVCWTACGRLDACTGTLRPWEVAAAGLVATEAGARRGNLAPGPLPPDLDGEGLVVAAPAVYGELMTLLSD</sequence>
<feature type="region of interest" description="Disordered" evidence="1">
    <location>
        <begin position="157"/>
        <end position="218"/>
    </location>
</feature>
<dbReference type="Gene3D" id="3.30.540.10">
    <property type="entry name" value="Fructose-1,6-Bisphosphatase, subunit A, domain 1"/>
    <property type="match status" value="1"/>
</dbReference>
<evidence type="ECO:0000256" key="1">
    <source>
        <dbReference type="SAM" id="MobiDB-lite"/>
    </source>
</evidence>
<protein>
    <submittedName>
        <fullName evidence="2">Inositol monophosphatase family protein</fullName>
    </submittedName>
</protein>
<reference evidence="3" key="1">
    <citation type="journal article" date="2019" name="Int. J. Syst. Evol. Microbiol.">
        <title>The Global Catalogue of Microorganisms (GCM) 10K type strain sequencing project: providing services to taxonomists for standard genome sequencing and annotation.</title>
        <authorList>
            <consortium name="The Broad Institute Genomics Platform"/>
            <consortium name="The Broad Institute Genome Sequencing Center for Infectious Disease"/>
            <person name="Wu L."/>
            <person name="Ma J."/>
        </authorList>
    </citation>
    <scope>NUCLEOTIDE SEQUENCE [LARGE SCALE GENOMIC DNA]</scope>
    <source>
        <strain evidence="3">TBRC 4489</strain>
    </source>
</reference>
<gene>
    <name evidence="2" type="ORF">ACFOWE_28875</name>
</gene>
<organism evidence="2 3">
    <name type="scientific">Planomonospora corallina</name>
    <dbReference type="NCBI Taxonomy" id="1806052"/>
    <lineage>
        <taxon>Bacteria</taxon>
        <taxon>Bacillati</taxon>
        <taxon>Actinomycetota</taxon>
        <taxon>Actinomycetes</taxon>
        <taxon>Streptosporangiales</taxon>
        <taxon>Streptosporangiaceae</taxon>
        <taxon>Planomonospora</taxon>
    </lineage>
</organism>
<dbReference type="EMBL" id="JBHSBM010000042">
    <property type="protein sequence ID" value="MFC4062333.1"/>
    <property type="molecule type" value="Genomic_DNA"/>
</dbReference>
<keyword evidence="3" id="KW-1185">Reference proteome</keyword>
<evidence type="ECO:0000313" key="3">
    <source>
        <dbReference type="Proteomes" id="UP001595850"/>
    </source>
</evidence>